<organism evidence="1 2">
    <name type="scientific">Entomophthora muscae</name>
    <dbReference type="NCBI Taxonomy" id="34485"/>
    <lineage>
        <taxon>Eukaryota</taxon>
        <taxon>Fungi</taxon>
        <taxon>Fungi incertae sedis</taxon>
        <taxon>Zoopagomycota</taxon>
        <taxon>Entomophthoromycotina</taxon>
        <taxon>Entomophthoromycetes</taxon>
        <taxon>Entomophthorales</taxon>
        <taxon>Entomophthoraceae</taxon>
        <taxon>Entomophthora</taxon>
    </lineage>
</organism>
<evidence type="ECO:0000313" key="2">
    <source>
        <dbReference type="Proteomes" id="UP001165960"/>
    </source>
</evidence>
<accession>A0ACC2RHH3</accession>
<gene>
    <name evidence="1" type="ORF">DSO57_1023734</name>
</gene>
<name>A0ACC2RHH3_9FUNG</name>
<evidence type="ECO:0000313" key="1">
    <source>
        <dbReference type="EMBL" id="KAJ9049496.1"/>
    </source>
</evidence>
<dbReference type="EMBL" id="QTSX02007225">
    <property type="protein sequence ID" value="KAJ9049496.1"/>
    <property type="molecule type" value="Genomic_DNA"/>
</dbReference>
<proteinExistence type="predicted"/>
<protein>
    <submittedName>
        <fullName evidence="1">Uncharacterized protein</fullName>
    </submittedName>
</protein>
<dbReference type="Proteomes" id="UP001165960">
    <property type="component" value="Unassembled WGS sequence"/>
</dbReference>
<reference evidence="1" key="1">
    <citation type="submission" date="2022-04" db="EMBL/GenBank/DDBJ databases">
        <title>Genome of the entomopathogenic fungus Entomophthora muscae.</title>
        <authorList>
            <person name="Elya C."/>
            <person name="Lovett B.R."/>
            <person name="Lee E."/>
            <person name="Macias A.M."/>
            <person name="Hajek A.E."/>
            <person name="De Bivort B.L."/>
            <person name="Kasson M.T."/>
            <person name="De Fine Licht H.H."/>
            <person name="Stajich J.E."/>
        </authorList>
    </citation>
    <scope>NUCLEOTIDE SEQUENCE</scope>
    <source>
        <strain evidence="1">Berkeley</strain>
    </source>
</reference>
<sequence>MSAIAYTERIEQSLCQYIPHMVQEVLNYKGLDRNWIIVITNHFQGSKEVMSSLIHQMKQINLAIISKPNNQVVAAEDAKMLHKDVLKLFDHYQNLGKEIKEIHFDNTLLSSQAHTDIPKAQKVMNEVISMRLDNHNLKIIALEEEVDTIAKEKIKIKKSSKKLGHPYTSCRTR</sequence>
<keyword evidence="2" id="KW-1185">Reference proteome</keyword>
<comment type="caution">
    <text evidence="1">The sequence shown here is derived from an EMBL/GenBank/DDBJ whole genome shotgun (WGS) entry which is preliminary data.</text>
</comment>